<dbReference type="KEGG" id="mrs:Murru_2317"/>
<sequence length="372" mass="42254">MSSKKLKILIFIPSLIAGGAERVMLFIAKNLNQKKFDVKLVVIGFKEDTIYPTEGVEVVYLNHPNAKNAFFDILKLFFKHKPHIAFSSLTHVNYIVGLVAYFYPRTICVARETIVLSVRDSFKKRNKSNTKNKGVFSFLDSKISDLAHNRINYFICQSEDMKKDMIQMEKYANKNIITINNPVSEEIKTKESNPDNTSLQLITVGRLSKQKGYERIIKGLSKLKVPFTYTIIGDGAEKERIFKVANSYNIMDKIKHIPISKEVYQHMANSHIYLQGSFFEGFPNALIESLGIGTPAIVYEAPGGMNEIIINGENGYLVKNDTDFVEKLNLLIKQLENSPPSQVSSHVVKKFGSQKIISDYENFFKSITSKKK</sequence>
<evidence type="ECO:0000259" key="1">
    <source>
        <dbReference type="Pfam" id="PF00534"/>
    </source>
</evidence>
<evidence type="ECO:0000313" key="4">
    <source>
        <dbReference type="Proteomes" id="UP000008908"/>
    </source>
</evidence>
<dbReference type="Proteomes" id="UP000008908">
    <property type="component" value="Chromosome"/>
</dbReference>
<dbReference type="InterPro" id="IPR001296">
    <property type="entry name" value="Glyco_trans_1"/>
</dbReference>
<dbReference type="InterPro" id="IPR028098">
    <property type="entry name" value="Glyco_trans_4-like_N"/>
</dbReference>
<name>G2PNH5_ALLRU</name>
<dbReference type="GO" id="GO:0016757">
    <property type="term" value="F:glycosyltransferase activity"/>
    <property type="evidence" value="ECO:0007669"/>
    <property type="project" value="InterPro"/>
</dbReference>
<dbReference type="STRING" id="886377.Murru_2317"/>
<protein>
    <submittedName>
        <fullName evidence="3">Glycosyl transferase group 1</fullName>
    </submittedName>
</protein>
<feature type="domain" description="Glycosyltransferase subfamily 4-like N-terminal" evidence="2">
    <location>
        <begin position="18"/>
        <end position="185"/>
    </location>
</feature>
<dbReference type="HOGENOM" id="CLU_009583_0_0_10"/>
<keyword evidence="4" id="KW-1185">Reference proteome</keyword>
<gene>
    <name evidence="3" type="ordered locus">Murru_2317</name>
</gene>
<organism evidence="3 4">
    <name type="scientific">Allomuricauda ruestringensis (strain DSM 13258 / CIP 107369 / LMG 19739 / B1)</name>
    <name type="common">Muricauda ruestringensis</name>
    <dbReference type="NCBI Taxonomy" id="886377"/>
    <lineage>
        <taxon>Bacteria</taxon>
        <taxon>Pseudomonadati</taxon>
        <taxon>Bacteroidota</taxon>
        <taxon>Flavobacteriia</taxon>
        <taxon>Flavobacteriales</taxon>
        <taxon>Flavobacteriaceae</taxon>
        <taxon>Flagellimonas</taxon>
    </lineage>
</organism>
<dbReference type="SUPFAM" id="SSF53756">
    <property type="entry name" value="UDP-Glycosyltransferase/glycogen phosphorylase"/>
    <property type="match status" value="1"/>
</dbReference>
<evidence type="ECO:0000259" key="2">
    <source>
        <dbReference type="Pfam" id="PF13439"/>
    </source>
</evidence>
<dbReference type="PANTHER" id="PTHR12526:SF630">
    <property type="entry name" value="GLYCOSYLTRANSFERASE"/>
    <property type="match status" value="1"/>
</dbReference>
<reference evidence="3 4" key="2">
    <citation type="journal article" date="2012" name="Stand. Genomic Sci.">
        <title>Complete genome sequence of the facultatively anaerobic, appendaged bacterium Muricauda ruestringensis type strain (B1(T)).</title>
        <authorList>
            <person name="Huntemann M."/>
            <person name="Teshima H."/>
            <person name="Lapidus A."/>
            <person name="Nolan M."/>
            <person name="Lucas S."/>
            <person name="Hammon N."/>
            <person name="Deshpande S."/>
            <person name="Cheng J.F."/>
            <person name="Tapia R."/>
            <person name="Goodwin L.A."/>
            <person name="Pitluck S."/>
            <person name="Liolios K."/>
            <person name="Pagani I."/>
            <person name="Ivanova N."/>
            <person name="Mavromatis K."/>
            <person name="Mikhailova N."/>
            <person name="Pati A."/>
            <person name="Chen A."/>
            <person name="Palaniappan K."/>
            <person name="Land M."/>
            <person name="Hauser L."/>
            <person name="Pan C."/>
            <person name="Brambilla E.M."/>
            <person name="Rohde M."/>
            <person name="Spring S."/>
            <person name="Goker M."/>
            <person name="Detter J.C."/>
            <person name="Bristow J."/>
            <person name="Eisen J.A."/>
            <person name="Markowitz V."/>
            <person name="Hugenholtz P."/>
            <person name="Kyrpides N.C."/>
            <person name="Klenk H.P."/>
            <person name="Woyke T."/>
        </authorList>
    </citation>
    <scope>NUCLEOTIDE SEQUENCE [LARGE SCALE GENOMIC DNA]</scope>
    <source>
        <strain evidence="4">DSM 13258 / LMG 19739 / B1</strain>
    </source>
</reference>
<dbReference type="Pfam" id="PF13439">
    <property type="entry name" value="Glyco_transf_4"/>
    <property type="match status" value="1"/>
</dbReference>
<evidence type="ECO:0000313" key="3">
    <source>
        <dbReference type="EMBL" id="AEM71355.1"/>
    </source>
</evidence>
<dbReference type="eggNOG" id="COG0438">
    <property type="taxonomic scope" value="Bacteria"/>
</dbReference>
<dbReference type="Pfam" id="PF00534">
    <property type="entry name" value="Glycos_transf_1"/>
    <property type="match status" value="1"/>
</dbReference>
<dbReference type="PANTHER" id="PTHR12526">
    <property type="entry name" value="GLYCOSYLTRANSFERASE"/>
    <property type="match status" value="1"/>
</dbReference>
<dbReference type="RefSeq" id="WP_014033636.1">
    <property type="nucleotide sequence ID" value="NC_015945.1"/>
</dbReference>
<dbReference type="CDD" id="cd03811">
    <property type="entry name" value="GT4_GT28_WabH-like"/>
    <property type="match status" value="1"/>
</dbReference>
<accession>G2PNH5</accession>
<dbReference type="Gene3D" id="3.40.50.2000">
    <property type="entry name" value="Glycogen Phosphorylase B"/>
    <property type="match status" value="2"/>
</dbReference>
<keyword evidence="3" id="KW-0808">Transferase</keyword>
<dbReference type="EMBL" id="CP002999">
    <property type="protein sequence ID" value="AEM71355.1"/>
    <property type="molecule type" value="Genomic_DNA"/>
</dbReference>
<dbReference type="OrthoDB" id="791981at2"/>
<reference evidence="4" key="1">
    <citation type="submission" date="2011-08" db="EMBL/GenBank/DDBJ databases">
        <title>The complete genome of Muricauda ruestringensis DSM 13258.</title>
        <authorList>
            <person name="Lucas S."/>
            <person name="Han J."/>
            <person name="Lapidus A."/>
            <person name="Bruce D."/>
            <person name="Goodwin L."/>
            <person name="Pitluck S."/>
            <person name="Peters L."/>
            <person name="Kyrpides N."/>
            <person name="Mavromatis K."/>
            <person name="Ivanova N."/>
            <person name="Ovchinnikova G."/>
            <person name="Teshima H."/>
            <person name="Detter J.C."/>
            <person name="Tapia R."/>
            <person name="Han C."/>
            <person name="Land M."/>
            <person name="Hauser L."/>
            <person name="Markowitz V."/>
            <person name="Cheng J.-F."/>
            <person name="Hugenholtz P."/>
            <person name="Woyke T."/>
            <person name="Wu D."/>
            <person name="Spring S."/>
            <person name="Schroeder M."/>
            <person name="Brambilla E."/>
            <person name="Klenk H.-P."/>
            <person name="Eisen J.A."/>
        </authorList>
    </citation>
    <scope>NUCLEOTIDE SEQUENCE [LARGE SCALE GENOMIC DNA]</scope>
    <source>
        <strain evidence="4">DSM 13258 / LMG 19739 / B1</strain>
    </source>
</reference>
<proteinExistence type="predicted"/>
<feature type="domain" description="Glycosyl transferase family 1" evidence="1">
    <location>
        <begin position="186"/>
        <end position="334"/>
    </location>
</feature>
<dbReference type="AlphaFoldDB" id="G2PNH5"/>